<organism evidence="3 4">
    <name type="scientific">Papaver somniferum</name>
    <name type="common">Opium poppy</name>
    <dbReference type="NCBI Taxonomy" id="3469"/>
    <lineage>
        <taxon>Eukaryota</taxon>
        <taxon>Viridiplantae</taxon>
        <taxon>Streptophyta</taxon>
        <taxon>Embryophyta</taxon>
        <taxon>Tracheophyta</taxon>
        <taxon>Spermatophyta</taxon>
        <taxon>Magnoliopsida</taxon>
        <taxon>Ranunculales</taxon>
        <taxon>Papaveraceae</taxon>
        <taxon>Papaveroideae</taxon>
        <taxon>Papaver</taxon>
    </lineage>
</organism>
<evidence type="ECO:0000256" key="1">
    <source>
        <dbReference type="SAM" id="MobiDB-lite"/>
    </source>
</evidence>
<gene>
    <name evidence="3" type="ORF">C5167_011234</name>
</gene>
<dbReference type="Proteomes" id="UP000316621">
    <property type="component" value="Chromosome 6"/>
</dbReference>
<accession>A0A4Y7K5C3</accession>
<feature type="compositionally biased region" description="Low complexity" evidence="1">
    <location>
        <begin position="50"/>
        <end position="67"/>
    </location>
</feature>
<dbReference type="Gramene" id="RZC67542">
    <property type="protein sequence ID" value="RZC67542"/>
    <property type="gene ID" value="C5167_011234"/>
</dbReference>
<proteinExistence type="predicted"/>
<dbReference type="OrthoDB" id="695631at2759"/>
<feature type="domain" description="VQ" evidence="2">
    <location>
        <begin position="75"/>
        <end position="101"/>
    </location>
</feature>
<evidence type="ECO:0000313" key="4">
    <source>
        <dbReference type="Proteomes" id="UP000316621"/>
    </source>
</evidence>
<evidence type="ECO:0000313" key="3">
    <source>
        <dbReference type="EMBL" id="RZC67542.1"/>
    </source>
</evidence>
<dbReference type="EMBL" id="CM010720">
    <property type="protein sequence ID" value="RZC67542.1"/>
    <property type="molecule type" value="Genomic_DNA"/>
</dbReference>
<dbReference type="PANTHER" id="PTHR33143">
    <property type="entry name" value="F16F4.1 PROTEIN-RELATED"/>
    <property type="match status" value="1"/>
</dbReference>
<dbReference type="Pfam" id="PF05678">
    <property type="entry name" value="VQ"/>
    <property type="match status" value="1"/>
</dbReference>
<dbReference type="OMA" id="YSAGKSP"/>
<dbReference type="AlphaFoldDB" id="A0A4Y7K5C3"/>
<evidence type="ECO:0000259" key="2">
    <source>
        <dbReference type="Pfam" id="PF05678"/>
    </source>
</evidence>
<dbReference type="InterPro" id="IPR039607">
    <property type="entry name" value="VQ_8/17/18/20/21/25"/>
</dbReference>
<feature type="region of interest" description="Disordered" evidence="1">
    <location>
        <begin position="97"/>
        <end position="119"/>
    </location>
</feature>
<reference evidence="3 4" key="1">
    <citation type="journal article" date="2018" name="Science">
        <title>The opium poppy genome and morphinan production.</title>
        <authorList>
            <person name="Guo L."/>
            <person name="Winzer T."/>
            <person name="Yang X."/>
            <person name="Li Y."/>
            <person name="Ning Z."/>
            <person name="He Z."/>
            <person name="Teodor R."/>
            <person name="Lu Y."/>
            <person name="Bowser T.A."/>
            <person name="Graham I.A."/>
            <person name="Ye K."/>
        </authorList>
    </citation>
    <scope>NUCLEOTIDE SEQUENCE [LARGE SCALE GENOMIC DNA]</scope>
    <source>
        <strain evidence="4">cv. HN1</strain>
        <tissue evidence="3">Leaves</tissue>
    </source>
</reference>
<feature type="region of interest" description="Disordered" evidence="1">
    <location>
        <begin position="1"/>
        <end position="69"/>
    </location>
</feature>
<keyword evidence="4" id="KW-1185">Reference proteome</keyword>
<dbReference type="InterPro" id="IPR008889">
    <property type="entry name" value="VQ"/>
</dbReference>
<dbReference type="GO" id="GO:0005634">
    <property type="term" value="C:nucleus"/>
    <property type="evidence" value="ECO:0007669"/>
    <property type="project" value="TreeGrafter"/>
</dbReference>
<name>A0A4Y7K5C3_PAPSO</name>
<dbReference type="PANTHER" id="PTHR33143:SF6">
    <property type="entry name" value="OS08G0102900 PROTEIN"/>
    <property type="match status" value="1"/>
</dbReference>
<protein>
    <recommendedName>
        <fullName evidence="2">VQ domain-containing protein</fullName>
    </recommendedName>
</protein>
<dbReference type="STRING" id="3469.A0A4Y7K5C3"/>
<feature type="compositionally biased region" description="Low complexity" evidence="1">
    <location>
        <begin position="1"/>
        <end position="12"/>
    </location>
</feature>
<sequence>MDSSSSWDMSSGGSSGGKPSPKRELQGPRPTPLKIRKDSHKIKKPPVAPQLPNQQQQSYQQPGNNQQRPPVIIYTVSPKVIHTDPNDFMKLVQRLTGPSSSSTSYLPSPSTSLPQAQSSSSVDFDVGAISPAARYASIERTSPQGAAKFRVAEEESSIIEGLEMGSTVERTMGTNPSILSPIPSSLPPISPGFFSPAIDPNSLSFIHDFSPFYNSGNRNIFDGSSNFLTSPSTNFLSPSITSPNPHNFDLFNQFLDP</sequence>